<evidence type="ECO:0000313" key="14">
    <source>
        <dbReference type="EMBL" id="CAF3961193.1"/>
    </source>
</evidence>
<dbReference type="Proteomes" id="UP000663824">
    <property type="component" value="Unassembled WGS sequence"/>
</dbReference>
<dbReference type="InterPro" id="IPR001806">
    <property type="entry name" value="Small_GTPase"/>
</dbReference>
<gene>
    <name evidence="16" type="ORF">BYL167_LOCUS17670</name>
    <name evidence="9" type="ORF">CJN711_LOCUS20146</name>
    <name evidence="10" type="ORF">KQP761_LOCUS25920</name>
    <name evidence="13" type="ORF">MBJ925_LOCUS18813</name>
    <name evidence="17" type="ORF">OVN521_LOCUS26815</name>
    <name evidence="14" type="ORF">SMN809_LOCUS9800</name>
    <name evidence="15" type="ORF">UXM345_LOCUS18245</name>
    <name evidence="11" type="ORF">WKI299_LOCUS2125</name>
    <name evidence="12" type="ORF">XDN619_LOCUS2112</name>
</gene>
<evidence type="ECO:0000256" key="6">
    <source>
        <dbReference type="ARBA" id="ARBA00023288"/>
    </source>
</evidence>
<keyword evidence="4" id="KW-0342">GTP-binding</keyword>
<dbReference type="PROSITE" id="PS51419">
    <property type="entry name" value="RAB"/>
    <property type="match status" value="1"/>
</dbReference>
<dbReference type="Proteomes" id="UP000676336">
    <property type="component" value="Unassembled WGS sequence"/>
</dbReference>
<dbReference type="AlphaFoldDB" id="A0A815IFH8"/>
<sequence length="237" mass="26265">MAKSSGGADYDLIFKLVLIGDSSVGKSNLLLRFTRNEFRLDTQSTIGVEFAYKQVLIEGKKIKTQVWDTAGQERFKTVIPQFYRGSEGALAVFDLTKPESFDHIITWIEELHRHTPSDVPIVLVGNKSDLVDQRKISREQATRLAEQLNISYLETSALNSSNVEQAFLTIVNSIFYKKMPKTVDNTSTIASSGQTPTSTVSVPSDAHVVISSTPKSFRLKDNQKPAESNSAKCCINS</sequence>
<comment type="subcellular location">
    <subcellularLocation>
        <location evidence="1">Membrane</location>
        <topology evidence="1">Lipid-anchor</topology>
    </subcellularLocation>
</comment>
<dbReference type="Proteomes" id="UP000681967">
    <property type="component" value="Unassembled WGS sequence"/>
</dbReference>
<dbReference type="EMBL" id="CAJNRG010000100">
    <property type="protein sequence ID" value="CAF1975643.1"/>
    <property type="molecule type" value="Genomic_DNA"/>
</dbReference>
<evidence type="ECO:0000256" key="4">
    <source>
        <dbReference type="ARBA" id="ARBA00023134"/>
    </source>
</evidence>
<dbReference type="OrthoDB" id="10006150at2759"/>
<dbReference type="Proteomes" id="UP000663842">
    <property type="component" value="Unassembled WGS sequence"/>
</dbReference>
<dbReference type="EMBL" id="CAJOBI010003239">
    <property type="protein sequence ID" value="CAF3961193.1"/>
    <property type="molecule type" value="Genomic_DNA"/>
</dbReference>
<evidence type="ECO:0000313" key="11">
    <source>
        <dbReference type="EMBL" id="CAF1945554.1"/>
    </source>
</evidence>
<dbReference type="Proteomes" id="UP000663887">
    <property type="component" value="Unassembled WGS sequence"/>
</dbReference>
<keyword evidence="3" id="KW-0547">Nucleotide-binding</keyword>
<dbReference type="SMART" id="SM00174">
    <property type="entry name" value="RHO"/>
    <property type="match status" value="1"/>
</dbReference>
<dbReference type="PROSITE" id="PS51421">
    <property type="entry name" value="RAS"/>
    <property type="match status" value="1"/>
</dbReference>
<name>A0A815IFH8_9BILA</name>
<feature type="compositionally biased region" description="Polar residues" evidence="8">
    <location>
        <begin position="225"/>
        <end position="237"/>
    </location>
</feature>
<keyword evidence="5" id="KW-0472">Membrane</keyword>
<accession>A0A815IFH8</accession>
<keyword evidence="6" id="KW-0449">Lipoprotein</keyword>
<dbReference type="SMART" id="SM00173">
    <property type="entry name" value="RAS"/>
    <property type="match status" value="1"/>
</dbReference>
<dbReference type="SMART" id="SM00175">
    <property type="entry name" value="RAB"/>
    <property type="match status" value="1"/>
</dbReference>
<dbReference type="EMBL" id="CAJNOW010014121">
    <property type="protein sequence ID" value="CAF1629559.1"/>
    <property type="molecule type" value="Genomic_DNA"/>
</dbReference>
<dbReference type="PANTHER" id="PTHR47979">
    <property type="entry name" value="DRAB11-RELATED"/>
    <property type="match status" value="1"/>
</dbReference>
<dbReference type="Pfam" id="PF00071">
    <property type="entry name" value="Ras"/>
    <property type="match status" value="1"/>
</dbReference>
<evidence type="ECO:0000313" key="15">
    <source>
        <dbReference type="EMBL" id="CAF4035052.1"/>
    </source>
</evidence>
<evidence type="ECO:0000313" key="9">
    <source>
        <dbReference type="EMBL" id="CAF1365272.1"/>
    </source>
</evidence>
<dbReference type="InterPro" id="IPR050209">
    <property type="entry name" value="Rab_GTPases_membrane_traffic"/>
</dbReference>
<evidence type="ECO:0000256" key="2">
    <source>
        <dbReference type="ARBA" id="ARBA00006270"/>
    </source>
</evidence>
<feature type="region of interest" description="Disordered" evidence="8">
    <location>
        <begin position="217"/>
        <end position="237"/>
    </location>
</feature>
<evidence type="ECO:0000313" key="10">
    <source>
        <dbReference type="EMBL" id="CAF1629559.1"/>
    </source>
</evidence>
<dbReference type="EMBL" id="CAJOBG010007176">
    <property type="protein sequence ID" value="CAF4209034.1"/>
    <property type="molecule type" value="Genomic_DNA"/>
</dbReference>
<dbReference type="GO" id="GO:0005525">
    <property type="term" value="F:GTP binding"/>
    <property type="evidence" value="ECO:0007669"/>
    <property type="project" value="UniProtKB-KW"/>
</dbReference>
<dbReference type="SUPFAM" id="SSF52540">
    <property type="entry name" value="P-loop containing nucleoside triphosphate hydrolases"/>
    <property type="match status" value="1"/>
</dbReference>
<evidence type="ECO:0000313" key="17">
    <source>
        <dbReference type="EMBL" id="CAF4209034.1"/>
    </source>
</evidence>
<comment type="similarity">
    <text evidence="2">Belongs to the small GTPase superfamily. Rab family.</text>
</comment>
<dbReference type="Proteomes" id="UP000663855">
    <property type="component" value="Unassembled WGS sequence"/>
</dbReference>
<dbReference type="SMART" id="SM00176">
    <property type="entry name" value="RAN"/>
    <property type="match status" value="1"/>
</dbReference>
<dbReference type="FunFam" id="3.40.50.300:FF:000274">
    <property type="entry name" value="ras-related protein RABA5a"/>
    <property type="match status" value="1"/>
</dbReference>
<reference evidence="9" key="1">
    <citation type="submission" date="2021-02" db="EMBL/GenBank/DDBJ databases">
        <authorList>
            <person name="Nowell W R."/>
        </authorList>
    </citation>
    <scope>NUCLEOTIDE SEQUENCE</scope>
</reference>
<evidence type="ECO:0000256" key="7">
    <source>
        <dbReference type="ARBA" id="ARBA00023289"/>
    </source>
</evidence>
<dbReference type="PROSITE" id="PS51420">
    <property type="entry name" value="RHO"/>
    <property type="match status" value="1"/>
</dbReference>
<dbReference type="Gene3D" id="3.40.50.300">
    <property type="entry name" value="P-loop containing nucleotide triphosphate hydrolases"/>
    <property type="match status" value="1"/>
</dbReference>
<dbReference type="Proteomes" id="UP000663856">
    <property type="component" value="Unassembled WGS sequence"/>
</dbReference>
<dbReference type="Proteomes" id="UP000663866">
    <property type="component" value="Unassembled WGS sequence"/>
</dbReference>
<dbReference type="InterPro" id="IPR027417">
    <property type="entry name" value="P-loop_NTPase"/>
</dbReference>
<comment type="caution">
    <text evidence="9">The sequence shown here is derived from an EMBL/GenBank/DDBJ whole genome shotgun (WGS) entry which is preliminary data.</text>
</comment>
<evidence type="ECO:0000313" key="16">
    <source>
        <dbReference type="EMBL" id="CAF4073684.1"/>
    </source>
</evidence>
<dbReference type="EMBL" id="CAJNRF010000180">
    <property type="protein sequence ID" value="CAF1945554.1"/>
    <property type="molecule type" value="Genomic_DNA"/>
</dbReference>
<evidence type="ECO:0000256" key="8">
    <source>
        <dbReference type="SAM" id="MobiDB-lite"/>
    </source>
</evidence>
<dbReference type="NCBIfam" id="TIGR00231">
    <property type="entry name" value="small_GTP"/>
    <property type="match status" value="1"/>
</dbReference>
<dbReference type="GO" id="GO:0016020">
    <property type="term" value="C:membrane"/>
    <property type="evidence" value="ECO:0007669"/>
    <property type="project" value="UniProtKB-SubCell"/>
</dbReference>
<evidence type="ECO:0000313" key="13">
    <source>
        <dbReference type="EMBL" id="CAF2081907.1"/>
    </source>
</evidence>
<evidence type="ECO:0000256" key="1">
    <source>
        <dbReference type="ARBA" id="ARBA00004635"/>
    </source>
</evidence>
<evidence type="ECO:0000313" key="18">
    <source>
        <dbReference type="Proteomes" id="UP000663855"/>
    </source>
</evidence>
<evidence type="ECO:0000313" key="12">
    <source>
        <dbReference type="EMBL" id="CAF1975643.1"/>
    </source>
</evidence>
<dbReference type="PRINTS" id="PR00449">
    <property type="entry name" value="RASTRNSFRMNG"/>
</dbReference>
<dbReference type="InterPro" id="IPR005225">
    <property type="entry name" value="Small_GTP-bd"/>
</dbReference>
<proteinExistence type="inferred from homology"/>
<protein>
    <submittedName>
        <fullName evidence="9">Uncharacterized protein</fullName>
    </submittedName>
</protein>
<dbReference type="EMBL" id="CAJNRE010009449">
    <property type="protein sequence ID" value="CAF2081907.1"/>
    <property type="molecule type" value="Genomic_DNA"/>
</dbReference>
<keyword evidence="19" id="KW-1185">Reference proteome</keyword>
<dbReference type="EMBL" id="CAJNOV010009445">
    <property type="protein sequence ID" value="CAF1365272.1"/>
    <property type="molecule type" value="Genomic_DNA"/>
</dbReference>
<evidence type="ECO:0000256" key="5">
    <source>
        <dbReference type="ARBA" id="ARBA00023136"/>
    </source>
</evidence>
<keyword evidence="7" id="KW-0636">Prenylation</keyword>
<dbReference type="GO" id="GO:0003924">
    <property type="term" value="F:GTPase activity"/>
    <property type="evidence" value="ECO:0007669"/>
    <property type="project" value="InterPro"/>
</dbReference>
<dbReference type="EMBL" id="CAJOBH010007055">
    <property type="protein sequence ID" value="CAF4073684.1"/>
    <property type="molecule type" value="Genomic_DNA"/>
</dbReference>
<organism evidence="9 18">
    <name type="scientific">Rotaria magnacalcarata</name>
    <dbReference type="NCBI Taxonomy" id="392030"/>
    <lineage>
        <taxon>Eukaryota</taxon>
        <taxon>Metazoa</taxon>
        <taxon>Spiralia</taxon>
        <taxon>Gnathifera</taxon>
        <taxon>Rotifera</taxon>
        <taxon>Eurotatoria</taxon>
        <taxon>Bdelloidea</taxon>
        <taxon>Philodinida</taxon>
        <taxon>Philodinidae</taxon>
        <taxon>Rotaria</taxon>
    </lineage>
</organism>
<dbReference type="Proteomes" id="UP000663834">
    <property type="component" value="Unassembled WGS sequence"/>
</dbReference>
<evidence type="ECO:0000256" key="3">
    <source>
        <dbReference type="ARBA" id="ARBA00022741"/>
    </source>
</evidence>
<evidence type="ECO:0000313" key="19">
    <source>
        <dbReference type="Proteomes" id="UP000663866"/>
    </source>
</evidence>
<dbReference type="EMBL" id="CAJOBF010002451">
    <property type="protein sequence ID" value="CAF4035052.1"/>
    <property type="molecule type" value="Genomic_DNA"/>
</dbReference>